<evidence type="ECO:0000256" key="5">
    <source>
        <dbReference type="ARBA" id="ARBA00022801"/>
    </source>
</evidence>
<dbReference type="CDD" id="cd01639">
    <property type="entry name" value="IMPase"/>
    <property type="match status" value="1"/>
</dbReference>
<comment type="similarity">
    <text evidence="3 8">Belongs to the inositol monophosphatase superfamily.</text>
</comment>
<dbReference type="PANTHER" id="PTHR20854:SF4">
    <property type="entry name" value="INOSITOL-1-MONOPHOSPHATASE-RELATED"/>
    <property type="match status" value="1"/>
</dbReference>
<keyword evidence="6 7" id="KW-0460">Magnesium</keyword>
<dbReference type="Gene3D" id="3.30.540.10">
    <property type="entry name" value="Fructose-1,6-Bisphosphatase, subunit A, domain 1"/>
    <property type="match status" value="1"/>
</dbReference>
<evidence type="ECO:0000256" key="1">
    <source>
        <dbReference type="ARBA" id="ARBA00001033"/>
    </source>
</evidence>
<comment type="catalytic activity">
    <reaction evidence="1 8">
        <text>a myo-inositol phosphate + H2O = myo-inositol + phosphate</text>
        <dbReference type="Rhea" id="RHEA:24056"/>
        <dbReference type="ChEBI" id="CHEBI:15377"/>
        <dbReference type="ChEBI" id="CHEBI:17268"/>
        <dbReference type="ChEBI" id="CHEBI:43474"/>
        <dbReference type="ChEBI" id="CHEBI:84139"/>
        <dbReference type="EC" id="3.1.3.25"/>
    </reaction>
</comment>
<keyword evidence="10" id="KW-1185">Reference proteome</keyword>
<evidence type="ECO:0000256" key="3">
    <source>
        <dbReference type="ARBA" id="ARBA00009759"/>
    </source>
</evidence>
<dbReference type="GO" id="GO:0046854">
    <property type="term" value="P:phosphatidylinositol phosphate biosynthetic process"/>
    <property type="evidence" value="ECO:0007669"/>
    <property type="project" value="InterPro"/>
</dbReference>
<dbReference type="EMBL" id="CP033972">
    <property type="protein sequence ID" value="AZG44188.1"/>
    <property type="molecule type" value="Genomic_DNA"/>
</dbReference>
<dbReference type="PROSITE" id="PS00630">
    <property type="entry name" value="IMP_2"/>
    <property type="match status" value="1"/>
</dbReference>
<evidence type="ECO:0000313" key="10">
    <source>
        <dbReference type="Proteomes" id="UP000271469"/>
    </source>
</evidence>
<dbReference type="SUPFAM" id="SSF56655">
    <property type="entry name" value="Carbohydrate phosphatase"/>
    <property type="match status" value="1"/>
</dbReference>
<evidence type="ECO:0000313" key="9">
    <source>
        <dbReference type="EMBL" id="AZG44188.1"/>
    </source>
</evidence>
<keyword evidence="5 8" id="KW-0378">Hydrolase</keyword>
<feature type="binding site" evidence="7">
    <location>
        <position position="108"/>
    </location>
    <ligand>
        <name>Mg(2+)</name>
        <dbReference type="ChEBI" id="CHEBI:18420"/>
        <label>1</label>
        <note>catalytic</note>
    </ligand>
</feature>
<feature type="binding site" evidence="7">
    <location>
        <position position="127"/>
    </location>
    <ligand>
        <name>Mg(2+)</name>
        <dbReference type="ChEBI" id="CHEBI:18420"/>
        <label>1</label>
        <note>catalytic</note>
    </ligand>
</feature>
<feature type="binding site" evidence="7">
    <location>
        <position position="128"/>
    </location>
    <ligand>
        <name>Mg(2+)</name>
        <dbReference type="ChEBI" id="CHEBI:18420"/>
        <label>1</label>
        <note>catalytic</note>
    </ligand>
</feature>
<dbReference type="InterPro" id="IPR020583">
    <property type="entry name" value="Inositol_monoP_metal-BS"/>
</dbReference>
<sequence length="313" mass="32528">MRAPEYPVCCHRGVTDEAGPDQLERVAIDVAQIAAEFVRRRRPELFGPRPGHDPHAVDGAVRADAAAAAAVSTKSTPTDPVTLADTETENLIRAELHARRPGDEILGEESGGSVDVPSGVRWVVDPIDGTVNFMYGIPAYAVSVAAQIDGRSVAGAVVDVARGVTYSAAVGGGARVDAGEGPIELSCNPIRRLDLALVATGFSYDARRRVTQGAIVADMLPQVRDLRRVGAAALDLCMVASGAVDAHFEHGLSPWDWAAGALIAAEAGAVVHTPPPESRSSDGDVTIAVAPGIAESFVTLLDDLGARAPMPSH</sequence>
<accession>A0A3G8JH11</accession>
<organism evidence="9 10">
    <name type="scientific">Gordonia insulae</name>
    <dbReference type="NCBI Taxonomy" id="2420509"/>
    <lineage>
        <taxon>Bacteria</taxon>
        <taxon>Bacillati</taxon>
        <taxon>Actinomycetota</taxon>
        <taxon>Actinomycetes</taxon>
        <taxon>Mycobacteriales</taxon>
        <taxon>Gordoniaceae</taxon>
        <taxon>Gordonia</taxon>
    </lineage>
</organism>
<dbReference type="Pfam" id="PF00459">
    <property type="entry name" value="Inositol_P"/>
    <property type="match status" value="1"/>
</dbReference>
<feature type="binding site" evidence="7">
    <location>
        <position position="125"/>
    </location>
    <ligand>
        <name>Mg(2+)</name>
        <dbReference type="ChEBI" id="CHEBI:18420"/>
        <label>1</label>
        <note>catalytic</note>
    </ligand>
</feature>
<keyword evidence="4 7" id="KW-0479">Metal-binding</keyword>
<dbReference type="EC" id="3.1.3.25" evidence="8"/>
<evidence type="ECO:0000256" key="6">
    <source>
        <dbReference type="ARBA" id="ARBA00022842"/>
    </source>
</evidence>
<dbReference type="InterPro" id="IPR020550">
    <property type="entry name" value="Inositol_monophosphatase_CS"/>
</dbReference>
<dbReference type="GO" id="GO:0006020">
    <property type="term" value="P:inositol metabolic process"/>
    <property type="evidence" value="ECO:0007669"/>
    <property type="project" value="TreeGrafter"/>
</dbReference>
<dbReference type="InterPro" id="IPR000760">
    <property type="entry name" value="Inositol_monophosphatase-like"/>
</dbReference>
<reference evidence="9 10" key="1">
    <citation type="submission" date="2018-11" db="EMBL/GenBank/DDBJ databases">
        <title>Gordonia insulae sp. nov., isolated from an island soil.</title>
        <authorList>
            <person name="Kim Y.S."/>
            <person name="Kim S.B."/>
        </authorList>
    </citation>
    <scope>NUCLEOTIDE SEQUENCE [LARGE SCALE GENOMIC DNA]</scope>
    <source>
        <strain evidence="9 10">MMS17-SY073</strain>
    </source>
</reference>
<dbReference type="GO" id="GO:0046872">
    <property type="term" value="F:metal ion binding"/>
    <property type="evidence" value="ECO:0007669"/>
    <property type="project" value="UniProtKB-KW"/>
</dbReference>
<feature type="binding site" evidence="7">
    <location>
        <position position="256"/>
    </location>
    <ligand>
        <name>Mg(2+)</name>
        <dbReference type="ChEBI" id="CHEBI:18420"/>
        <label>1</label>
        <note>catalytic</note>
    </ligand>
</feature>
<dbReference type="PRINTS" id="PR00377">
    <property type="entry name" value="IMPHPHTASES"/>
</dbReference>
<dbReference type="PROSITE" id="PS00629">
    <property type="entry name" value="IMP_1"/>
    <property type="match status" value="1"/>
</dbReference>
<gene>
    <name evidence="9" type="primary">suhB</name>
    <name evidence="9" type="ORF">D7316_00768</name>
</gene>
<evidence type="ECO:0000256" key="7">
    <source>
        <dbReference type="PIRSR" id="PIRSR600760-2"/>
    </source>
</evidence>
<evidence type="ECO:0000256" key="2">
    <source>
        <dbReference type="ARBA" id="ARBA00001946"/>
    </source>
</evidence>
<dbReference type="Proteomes" id="UP000271469">
    <property type="component" value="Chromosome"/>
</dbReference>
<dbReference type="KEGG" id="gom:D7316_00768"/>
<name>A0A3G8JH11_9ACTN</name>
<proteinExistence type="inferred from homology"/>
<comment type="cofactor">
    <cofactor evidence="2 7 8">
        <name>Mg(2+)</name>
        <dbReference type="ChEBI" id="CHEBI:18420"/>
    </cofactor>
</comment>
<dbReference type="AlphaFoldDB" id="A0A3G8JH11"/>
<dbReference type="PANTHER" id="PTHR20854">
    <property type="entry name" value="INOSITOL MONOPHOSPHATASE"/>
    <property type="match status" value="1"/>
</dbReference>
<dbReference type="Gene3D" id="3.40.190.80">
    <property type="match status" value="1"/>
</dbReference>
<protein>
    <recommendedName>
        <fullName evidence="8">Inositol-1-monophosphatase</fullName>
        <ecNumber evidence="8">3.1.3.25</ecNumber>
    </recommendedName>
</protein>
<dbReference type="GO" id="GO:0008934">
    <property type="term" value="F:inositol monophosphate 1-phosphatase activity"/>
    <property type="evidence" value="ECO:0007669"/>
    <property type="project" value="InterPro"/>
</dbReference>
<dbReference type="InterPro" id="IPR033942">
    <property type="entry name" value="IMPase"/>
</dbReference>
<evidence type="ECO:0000256" key="8">
    <source>
        <dbReference type="RuleBase" id="RU364068"/>
    </source>
</evidence>
<dbReference type="GO" id="GO:0007165">
    <property type="term" value="P:signal transduction"/>
    <property type="evidence" value="ECO:0007669"/>
    <property type="project" value="TreeGrafter"/>
</dbReference>
<evidence type="ECO:0000256" key="4">
    <source>
        <dbReference type="ARBA" id="ARBA00022723"/>
    </source>
</evidence>